<dbReference type="InterPro" id="IPR052162">
    <property type="entry name" value="Sensor_kinase/Photoreceptor"/>
</dbReference>
<evidence type="ECO:0000259" key="15">
    <source>
        <dbReference type="PROSITE" id="PS50113"/>
    </source>
</evidence>
<dbReference type="SUPFAM" id="SSF55785">
    <property type="entry name" value="PYP-like sensor domain (PAS domain)"/>
    <property type="match status" value="2"/>
</dbReference>
<dbReference type="RefSeq" id="WP_082048404.1">
    <property type="nucleotide sequence ID" value="NZ_LN794158.1"/>
</dbReference>
<dbReference type="PROSITE" id="PS50112">
    <property type="entry name" value="PAS"/>
    <property type="match status" value="2"/>
</dbReference>
<evidence type="ECO:0000256" key="12">
    <source>
        <dbReference type="ARBA" id="ARBA00023136"/>
    </source>
</evidence>
<evidence type="ECO:0000256" key="3">
    <source>
        <dbReference type="ARBA" id="ARBA00012438"/>
    </source>
</evidence>
<comment type="catalytic activity">
    <reaction evidence="1">
        <text>ATP + protein L-histidine = ADP + protein N-phospho-L-histidine.</text>
        <dbReference type="EC" id="2.7.13.3"/>
    </reaction>
</comment>
<dbReference type="GO" id="GO:0004673">
    <property type="term" value="F:protein histidine kinase activity"/>
    <property type="evidence" value="ECO:0007669"/>
    <property type="project" value="UniProtKB-EC"/>
</dbReference>
<evidence type="ECO:0000256" key="13">
    <source>
        <dbReference type="SAM" id="Phobius"/>
    </source>
</evidence>
<feature type="domain" description="PAC" evidence="15">
    <location>
        <begin position="219"/>
        <end position="271"/>
    </location>
</feature>
<reference evidence="17" key="1">
    <citation type="submission" date="2014-12" db="EMBL/GenBank/DDBJ databases">
        <authorList>
            <person name="Salcher M.M."/>
        </authorList>
    </citation>
    <scope>NUCLEOTIDE SEQUENCE [LARGE SCALE GENOMIC DNA]</scope>
    <source>
        <strain evidence="17">MMS-10A-171</strain>
    </source>
</reference>
<gene>
    <name evidence="16" type="ORF">BN1209_1121</name>
</gene>
<keyword evidence="5" id="KW-0808">Transferase</keyword>
<sequence length="376" mass="43982">MKCFFCYKFTMNYQLHKNIIFAILATMGTALFQWLCWDFIQPFVWFLFYPAVFFIARFMGFWGGIASTFTSVLIVWYFFLPAQLSWHLENPYHFLSMLVFTVMGYFFSEIHARTQKDDLQLRSSLNAVNQSNIEINRLYQENLSLDEVKFSEIANVIPQIVWVTNPDGGNIFFNHEWMAYTGLTLEESLGAGWSKPFHPEDQPIALHAWQNAVTNNATYSLECRLRRADGEYRWWLIRGVPSFNLQGKIIKWFGTCTDIHDLKINLEKIRLAEEKLRSAIDSMDDGILILDRNRAFVEVNNRFHRFFKYDNQDQFPNALETLESIVSLSKDGITFELGEWPVREAFQGKKASNLEYSLSRTDTGETWYGSFNSAPF</sequence>
<dbReference type="Gene3D" id="3.30.450.20">
    <property type="entry name" value="PAS domain"/>
    <property type="match status" value="2"/>
</dbReference>
<proteinExistence type="predicted"/>
<name>A0A0B7J097_9PROT</name>
<keyword evidence="9" id="KW-0067">ATP-binding</keyword>
<dbReference type="InterPro" id="IPR025201">
    <property type="entry name" value="KdpD_TM"/>
</dbReference>
<feature type="transmembrane region" description="Helical" evidence="13">
    <location>
        <begin position="20"/>
        <end position="40"/>
    </location>
</feature>
<keyword evidence="7" id="KW-0547">Nucleotide-binding</keyword>
<accession>A0A0B7J097</accession>
<evidence type="ECO:0000256" key="5">
    <source>
        <dbReference type="ARBA" id="ARBA00022679"/>
    </source>
</evidence>
<dbReference type="SMART" id="SM00086">
    <property type="entry name" value="PAC"/>
    <property type="match status" value="1"/>
</dbReference>
<dbReference type="InterPro" id="IPR000014">
    <property type="entry name" value="PAS"/>
</dbReference>
<keyword evidence="10 13" id="KW-1133">Transmembrane helix</keyword>
<keyword evidence="4" id="KW-0597">Phosphoprotein</keyword>
<dbReference type="OrthoDB" id="5389366at2"/>
<feature type="domain" description="PAS" evidence="14">
    <location>
        <begin position="146"/>
        <end position="216"/>
    </location>
</feature>
<keyword evidence="6 13" id="KW-0812">Transmembrane</keyword>
<evidence type="ECO:0000256" key="9">
    <source>
        <dbReference type="ARBA" id="ARBA00022840"/>
    </source>
</evidence>
<dbReference type="FunFam" id="3.30.450.20:FF:000099">
    <property type="entry name" value="Sensory box sensor histidine kinase"/>
    <property type="match status" value="1"/>
</dbReference>
<feature type="transmembrane region" description="Helical" evidence="13">
    <location>
        <begin position="46"/>
        <end position="79"/>
    </location>
</feature>
<evidence type="ECO:0000256" key="2">
    <source>
        <dbReference type="ARBA" id="ARBA00004141"/>
    </source>
</evidence>
<dbReference type="PROSITE" id="PS50113">
    <property type="entry name" value="PAC"/>
    <property type="match status" value="1"/>
</dbReference>
<dbReference type="Pfam" id="PF08447">
    <property type="entry name" value="PAS_3"/>
    <property type="match status" value="1"/>
</dbReference>
<dbReference type="InterPro" id="IPR013655">
    <property type="entry name" value="PAS_fold_3"/>
</dbReference>
<evidence type="ECO:0000256" key="4">
    <source>
        <dbReference type="ARBA" id="ARBA00022553"/>
    </source>
</evidence>
<feature type="domain" description="PAS" evidence="14">
    <location>
        <begin position="272"/>
        <end position="313"/>
    </location>
</feature>
<dbReference type="Proteomes" id="UP000056322">
    <property type="component" value="Chromosome 1"/>
</dbReference>
<dbReference type="KEGG" id="mbac:BN1209_1121"/>
<keyword evidence="11" id="KW-0902">Two-component regulatory system</keyword>
<dbReference type="InterPro" id="IPR000700">
    <property type="entry name" value="PAS-assoc_C"/>
</dbReference>
<evidence type="ECO:0000256" key="6">
    <source>
        <dbReference type="ARBA" id="ARBA00022692"/>
    </source>
</evidence>
<dbReference type="HOGENOM" id="CLU_735297_0_0_4"/>
<dbReference type="NCBIfam" id="TIGR00229">
    <property type="entry name" value="sensory_box"/>
    <property type="match status" value="1"/>
</dbReference>
<dbReference type="SMART" id="SM00091">
    <property type="entry name" value="PAS"/>
    <property type="match status" value="2"/>
</dbReference>
<dbReference type="GO" id="GO:0016020">
    <property type="term" value="C:membrane"/>
    <property type="evidence" value="ECO:0007669"/>
    <property type="project" value="UniProtKB-SubCell"/>
</dbReference>
<dbReference type="Gene3D" id="1.20.120.620">
    <property type="entry name" value="Backbone structure of the membrane domain of e. Coli histidine kinase receptor kdpd"/>
    <property type="match status" value="1"/>
</dbReference>
<dbReference type="GO" id="GO:0005524">
    <property type="term" value="F:ATP binding"/>
    <property type="evidence" value="ECO:0007669"/>
    <property type="project" value="UniProtKB-KW"/>
</dbReference>
<dbReference type="InterPro" id="IPR001610">
    <property type="entry name" value="PAC"/>
</dbReference>
<feature type="transmembrane region" description="Helical" evidence="13">
    <location>
        <begin position="91"/>
        <end position="108"/>
    </location>
</feature>
<dbReference type="InterPro" id="IPR035965">
    <property type="entry name" value="PAS-like_dom_sf"/>
</dbReference>
<keyword evidence="12 13" id="KW-0472">Membrane</keyword>
<dbReference type="GO" id="GO:0000160">
    <property type="term" value="P:phosphorelay signal transduction system"/>
    <property type="evidence" value="ECO:0007669"/>
    <property type="project" value="UniProtKB-KW"/>
</dbReference>
<dbReference type="PANTHER" id="PTHR43304">
    <property type="entry name" value="PHYTOCHROME-LIKE PROTEIN CPH1"/>
    <property type="match status" value="1"/>
</dbReference>
<dbReference type="Pfam" id="PF13493">
    <property type="entry name" value="DUF4118"/>
    <property type="match status" value="1"/>
</dbReference>
<dbReference type="InterPro" id="IPR038318">
    <property type="entry name" value="KdpD_sf"/>
</dbReference>
<evidence type="ECO:0000259" key="14">
    <source>
        <dbReference type="PROSITE" id="PS50112"/>
    </source>
</evidence>
<evidence type="ECO:0000313" key="16">
    <source>
        <dbReference type="EMBL" id="CEN56162.1"/>
    </source>
</evidence>
<evidence type="ECO:0000256" key="8">
    <source>
        <dbReference type="ARBA" id="ARBA00022777"/>
    </source>
</evidence>
<dbReference type="STRING" id="1581680.BN1209_1121"/>
<evidence type="ECO:0000313" key="17">
    <source>
        <dbReference type="Proteomes" id="UP000056322"/>
    </source>
</evidence>
<evidence type="ECO:0000256" key="1">
    <source>
        <dbReference type="ARBA" id="ARBA00000085"/>
    </source>
</evidence>
<dbReference type="CDD" id="cd00130">
    <property type="entry name" value="PAS"/>
    <property type="match status" value="1"/>
</dbReference>
<keyword evidence="17" id="KW-1185">Reference proteome</keyword>
<dbReference type="AlphaFoldDB" id="A0A0B7J097"/>
<dbReference type="EMBL" id="LN794158">
    <property type="protein sequence ID" value="CEN56162.1"/>
    <property type="molecule type" value="Genomic_DNA"/>
</dbReference>
<comment type="subcellular location">
    <subcellularLocation>
        <location evidence="2">Membrane</location>
        <topology evidence="2">Multi-pass membrane protein</topology>
    </subcellularLocation>
</comment>
<dbReference type="Pfam" id="PF13188">
    <property type="entry name" value="PAS_8"/>
    <property type="match status" value="1"/>
</dbReference>
<dbReference type="EC" id="2.7.13.3" evidence="3"/>
<organism evidence="16 17">
    <name type="scientific">Candidatus Methylopumilus turicensis</name>
    <dbReference type="NCBI Taxonomy" id="1581680"/>
    <lineage>
        <taxon>Bacteria</taxon>
        <taxon>Pseudomonadati</taxon>
        <taxon>Pseudomonadota</taxon>
        <taxon>Betaproteobacteria</taxon>
        <taxon>Nitrosomonadales</taxon>
        <taxon>Methylophilaceae</taxon>
        <taxon>Candidatus Methylopumilus</taxon>
    </lineage>
</organism>
<keyword evidence="8" id="KW-0418">Kinase</keyword>
<protein>
    <recommendedName>
        <fullName evidence="3">histidine kinase</fullName>
        <ecNumber evidence="3">2.7.13.3</ecNumber>
    </recommendedName>
</protein>
<evidence type="ECO:0000256" key="10">
    <source>
        <dbReference type="ARBA" id="ARBA00022989"/>
    </source>
</evidence>
<evidence type="ECO:0000256" key="7">
    <source>
        <dbReference type="ARBA" id="ARBA00022741"/>
    </source>
</evidence>
<dbReference type="PANTHER" id="PTHR43304:SF1">
    <property type="entry name" value="PAC DOMAIN-CONTAINING PROTEIN"/>
    <property type="match status" value="1"/>
</dbReference>
<evidence type="ECO:0000256" key="11">
    <source>
        <dbReference type="ARBA" id="ARBA00023012"/>
    </source>
</evidence>